<evidence type="ECO:0000313" key="2">
    <source>
        <dbReference type="Proteomes" id="UP000027665"/>
    </source>
</evidence>
<accession>A0A073IR00</accession>
<organism evidence="1 2">
    <name type="scientific">Synergistes jonesii</name>
    <dbReference type="NCBI Taxonomy" id="2754"/>
    <lineage>
        <taxon>Bacteria</taxon>
        <taxon>Thermotogati</taxon>
        <taxon>Synergistota</taxon>
        <taxon>Synergistia</taxon>
        <taxon>Synergistales</taxon>
        <taxon>Synergistaceae</taxon>
        <taxon>Synergistes</taxon>
    </lineage>
</organism>
<protein>
    <recommendedName>
        <fullName evidence="3">Colicin D immunity protein domain-containing protein</fullName>
    </recommendedName>
</protein>
<dbReference type="EMBL" id="JMKI01000037">
    <property type="protein sequence ID" value="KEJ91901.1"/>
    <property type="molecule type" value="Genomic_DNA"/>
</dbReference>
<evidence type="ECO:0000313" key="1">
    <source>
        <dbReference type="EMBL" id="KEJ91901.1"/>
    </source>
</evidence>
<keyword evidence="2" id="KW-1185">Reference proteome</keyword>
<dbReference type="RefSeq" id="WP_037977330.1">
    <property type="nucleotide sequence ID" value="NZ_CALIAO010000065.1"/>
</dbReference>
<reference evidence="1 2" key="1">
    <citation type="submission" date="2014-04" db="EMBL/GenBank/DDBJ databases">
        <title>Draft Genome Sequence of Synergistes jonesii.</title>
        <authorList>
            <person name="Coil D.A."/>
            <person name="Eisen J.A."/>
            <person name="Holland-Moritz H.E."/>
        </authorList>
    </citation>
    <scope>NUCLEOTIDE SEQUENCE [LARGE SCALE GENOMIC DNA]</scope>
    <source>
        <strain evidence="1 2">78-1</strain>
    </source>
</reference>
<gene>
    <name evidence="1" type="ORF">EH55_07995</name>
</gene>
<dbReference type="STRING" id="2754.EH55_07995"/>
<dbReference type="Proteomes" id="UP000027665">
    <property type="component" value="Unassembled WGS sequence"/>
</dbReference>
<dbReference type="AlphaFoldDB" id="A0A073IR00"/>
<evidence type="ECO:0008006" key="3">
    <source>
        <dbReference type="Google" id="ProtNLM"/>
    </source>
</evidence>
<sequence length="101" mass="11240">MKTTPFGMKIMGLCRDALGGKLTAGGFQAAYDKIMQGDKDPDEWWSDWEDDEYMADLALAVENYEPNKAIRDSDDCGYLDDAGMMEAIEACYAKYQAAMQG</sequence>
<proteinExistence type="predicted"/>
<name>A0A073IR00_9BACT</name>
<comment type="caution">
    <text evidence="1">The sequence shown here is derived from an EMBL/GenBank/DDBJ whole genome shotgun (WGS) entry which is preliminary data.</text>
</comment>